<dbReference type="GO" id="GO:0033743">
    <property type="term" value="F:peptide-methionine (R)-S-oxide reductase activity"/>
    <property type="evidence" value="ECO:0007669"/>
    <property type="project" value="UniProtKB-EC"/>
</dbReference>
<dbReference type="OrthoDB" id="9785497at2"/>
<feature type="domain" description="MsrB" evidence="8">
    <location>
        <begin position="9"/>
        <end position="131"/>
    </location>
</feature>
<evidence type="ECO:0000313" key="9">
    <source>
        <dbReference type="EMBL" id="AHC73778.1"/>
    </source>
</evidence>
<dbReference type="KEGG" id="efk:P856_566"/>
<protein>
    <recommendedName>
        <fullName evidence="3">peptide-methionine (R)-S-oxide reductase</fullName>
        <ecNumber evidence="3">1.8.4.12</ecNumber>
    </recommendedName>
</protein>
<name>V9TVQ3_9PROT</name>
<dbReference type="RefSeq" id="WP_047170281.1">
    <property type="nucleotide sequence ID" value="NZ_CP006745.1"/>
</dbReference>
<dbReference type="InterPro" id="IPR002579">
    <property type="entry name" value="Met_Sox_Rdtase_MsrB_dom"/>
</dbReference>
<dbReference type="Pfam" id="PF01641">
    <property type="entry name" value="SelR"/>
    <property type="match status" value="1"/>
</dbReference>
<keyword evidence="5" id="KW-0862">Zinc</keyword>
<evidence type="ECO:0000256" key="2">
    <source>
        <dbReference type="ARBA" id="ARBA00007174"/>
    </source>
</evidence>
<evidence type="ECO:0000259" key="8">
    <source>
        <dbReference type="PROSITE" id="PS51790"/>
    </source>
</evidence>
<dbReference type="FunFam" id="2.170.150.20:FF:000001">
    <property type="entry name" value="Peptide methionine sulfoxide reductase MsrB"/>
    <property type="match status" value="1"/>
</dbReference>
<comment type="cofactor">
    <cofactor evidence="1">
        <name>Zn(2+)</name>
        <dbReference type="ChEBI" id="CHEBI:29105"/>
    </cofactor>
</comment>
<evidence type="ECO:0000256" key="5">
    <source>
        <dbReference type="ARBA" id="ARBA00022833"/>
    </source>
</evidence>
<dbReference type="PROSITE" id="PS51790">
    <property type="entry name" value="MSRB"/>
    <property type="match status" value="1"/>
</dbReference>
<dbReference type="Gene3D" id="2.170.150.20">
    <property type="entry name" value="Peptide methionine sulfoxide reductase"/>
    <property type="match status" value="1"/>
</dbReference>
<dbReference type="eggNOG" id="COG0229">
    <property type="taxonomic scope" value="Bacteria"/>
</dbReference>
<proteinExistence type="inferred from homology"/>
<sequence>MINKINKSNSEWKSELTPEQYKVTREHGTEQPFVNKYYTTTTQGIYACVCCDQPLFDSNTKYKSASGWPSFSSPIVDSAIGTKIDYSFSMKRKEIHCSKCRAHLGHLFSDGPPPTGLRYCINSTSINLKKSKI</sequence>
<reference evidence="9 10" key="1">
    <citation type="journal article" date="2013" name="PLoS ONE">
        <title>Bacterial endosymbiosis in a chordate host: long-term co-evolution and conservation of secondary metabolism.</title>
        <authorList>
            <person name="Kwan J.C."/>
            <person name="Schmidt E.W."/>
        </authorList>
    </citation>
    <scope>NUCLEOTIDE SEQUENCE [LARGE SCALE GENOMIC DNA]</scope>
    <source>
        <strain evidence="10">faulkneri L5</strain>
    </source>
</reference>
<dbReference type="GO" id="GO:0046872">
    <property type="term" value="F:metal ion binding"/>
    <property type="evidence" value="ECO:0007669"/>
    <property type="project" value="UniProtKB-KW"/>
</dbReference>
<dbReference type="EMBL" id="CP006745">
    <property type="protein sequence ID" value="AHC73778.1"/>
    <property type="molecule type" value="Genomic_DNA"/>
</dbReference>
<dbReference type="PANTHER" id="PTHR10173">
    <property type="entry name" value="METHIONINE SULFOXIDE REDUCTASE"/>
    <property type="match status" value="1"/>
</dbReference>
<dbReference type="Proteomes" id="UP000018700">
    <property type="component" value="Chromosome"/>
</dbReference>
<keyword evidence="6" id="KW-0560">Oxidoreductase</keyword>
<evidence type="ECO:0000256" key="3">
    <source>
        <dbReference type="ARBA" id="ARBA00012499"/>
    </source>
</evidence>
<gene>
    <name evidence="9" type="primary">msrB</name>
    <name evidence="9" type="ORF">P856_566</name>
</gene>
<evidence type="ECO:0000313" key="10">
    <source>
        <dbReference type="Proteomes" id="UP000018700"/>
    </source>
</evidence>
<dbReference type="HOGENOM" id="CLU_031040_8_5_5"/>
<dbReference type="EC" id="1.8.4.12" evidence="3"/>
<keyword evidence="4" id="KW-0479">Metal-binding</keyword>
<dbReference type="STRING" id="1401328.P856_566"/>
<dbReference type="GO" id="GO:0030091">
    <property type="term" value="P:protein repair"/>
    <property type="evidence" value="ECO:0007669"/>
    <property type="project" value="InterPro"/>
</dbReference>
<accession>V9TVQ3</accession>
<comment type="catalytic activity">
    <reaction evidence="7">
        <text>L-methionyl-[protein] + [thioredoxin]-disulfide + H2O = L-methionyl-(R)-S-oxide-[protein] + [thioredoxin]-dithiol</text>
        <dbReference type="Rhea" id="RHEA:24164"/>
        <dbReference type="Rhea" id="RHEA-COMP:10698"/>
        <dbReference type="Rhea" id="RHEA-COMP:10700"/>
        <dbReference type="Rhea" id="RHEA-COMP:12313"/>
        <dbReference type="Rhea" id="RHEA-COMP:12314"/>
        <dbReference type="ChEBI" id="CHEBI:15377"/>
        <dbReference type="ChEBI" id="CHEBI:16044"/>
        <dbReference type="ChEBI" id="CHEBI:29950"/>
        <dbReference type="ChEBI" id="CHEBI:45764"/>
        <dbReference type="ChEBI" id="CHEBI:50058"/>
        <dbReference type="EC" id="1.8.4.12"/>
    </reaction>
</comment>
<dbReference type="GO" id="GO:0006979">
    <property type="term" value="P:response to oxidative stress"/>
    <property type="evidence" value="ECO:0007669"/>
    <property type="project" value="InterPro"/>
</dbReference>
<organism evidence="9 10">
    <name type="scientific">Candidatus Endolissoclinum faulkneri L5</name>
    <dbReference type="NCBI Taxonomy" id="1401328"/>
    <lineage>
        <taxon>Bacteria</taxon>
        <taxon>Pseudomonadati</taxon>
        <taxon>Pseudomonadota</taxon>
        <taxon>Alphaproteobacteria</taxon>
        <taxon>Rhodospirillales</taxon>
        <taxon>Rhodospirillaceae</taxon>
        <taxon>Candidatus Endolissoclinum</taxon>
    </lineage>
</organism>
<evidence type="ECO:0000256" key="6">
    <source>
        <dbReference type="ARBA" id="ARBA00023002"/>
    </source>
</evidence>
<evidence type="ECO:0000256" key="7">
    <source>
        <dbReference type="ARBA" id="ARBA00048488"/>
    </source>
</evidence>
<evidence type="ECO:0000256" key="1">
    <source>
        <dbReference type="ARBA" id="ARBA00001947"/>
    </source>
</evidence>
<dbReference type="InterPro" id="IPR011057">
    <property type="entry name" value="Mss4-like_sf"/>
</dbReference>
<evidence type="ECO:0000256" key="4">
    <source>
        <dbReference type="ARBA" id="ARBA00022723"/>
    </source>
</evidence>
<comment type="similarity">
    <text evidence="2">Belongs to the MsrB Met sulfoxide reductase family.</text>
</comment>
<dbReference type="AlphaFoldDB" id="V9TVQ3"/>
<dbReference type="PANTHER" id="PTHR10173:SF52">
    <property type="entry name" value="METHIONINE-R-SULFOXIDE REDUCTASE B1"/>
    <property type="match status" value="1"/>
</dbReference>
<dbReference type="SUPFAM" id="SSF51316">
    <property type="entry name" value="Mss4-like"/>
    <property type="match status" value="1"/>
</dbReference>
<dbReference type="InterPro" id="IPR028427">
    <property type="entry name" value="Met_Sox_Rdtase_MsrB"/>
</dbReference>
<dbReference type="GO" id="GO:0005737">
    <property type="term" value="C:cytoplasm"/>
    <property type="evidence" value="ECO:0007669"/>
    <property type="project" value="TreeGrafter"/>
</dbReference>
<dbReference type="NCBIfam" id="TIGR00357">
    <property type="entry name" value="peptide-methionine (R)-S-oxide reductase MsrB"/>
    <property type="match status" value="1"/>
</dbReference>
<keyword evidence="10" id="KW-1185">Reference proteome</keyword>